<sequence>MSLKNKSTRVFILTLFASLFFIFQCVFASEVDYKAWGSKKDIDINKIWTMSFNKNLDKNTLDNITIAEKDTNRSIDLEFNYDEINKAVKVSALNGYNYGKTYYMLINSELKSSDGKKIVQPIRFEFKTKDKPKEQEWINKIPSSDINTYDEFYSLIRYALYNFEDKLELKINKYNSKDYKLDVINKVIEAYPNIDYGYNGAEGSIRTYSNGSAQMSINIKYQFSKEDMMEMRKLSEEKAEEVISKVIKLNMSDYEKEVALHDYIVNNSKYDKRLFTQNMPPESYTDYGILVQGIGVCSGYARAMYRLLNMVGIECLYVTGYGNDGTRDVPHAWNIVKIEGNYYHLDATWDDPITYTGRDIITHNYFNINDEKMSLDHSWDVNKYPKCPRTK</sequence>
<gene>
    <name evidence="4" type="ORF">OXH55_00095</name>
</gene>
<protein>
    <submittedName>
        <fullName evidence="4">Ig-like domain-containing protein</fullName>
    </submittedName>
</protein>
<dbReference type="PANTHER" id="PTHR46333">
    <property type="entry name" value="CYTOKINESIS PROTEIN 3"/>
    <property type="match status" value="1"/>
</dbReference>
<dbReference type="InterPro" id="IPR002931">
    <property type="entry name" value="Transglutaminase-like"/>
</dbReference>
<evidence type="ECO:0000256" key="2">
    <source>
        <dbReference type="SAM" id="SignalP"/>
    </source>
</evidence>
<proteinExistence type="predicted"/>
<dbReference type="EMBL" id="JAPQES010000001">
    <property type="protein sequence ID" value="MCY6369043.1"/>
    <property type="molecule type" value="Genomic_DNA"/>
</dbReference>
<reference evidence="4" key="1">
    <citation type="submission" date="2022-12" db="EMBL/GenBank/DDBJ databases">
        <authorList>
            <person name="Wang J."/>
        </authorList>
    </citation>
    <scope>NUCLEOTIDE SEQUENCE</scope>
    <source>
        <strain evidence="4">HY-42-06</strain>
    </source>
</reference>
<evidence type="ECO:0000313" key="5">
    <source>
        <dbReference type="Proteomes" id="UP001079657"/>
    </source>
</evidence>
<dbReference type="InterPro" id="IPR052557">
    <property type="entry name" value="CAP/Cytokinesis_protein"/>
</dbReference>
<dbReference type="RefSeq" id="WP_268047370.1">
    <property type="nucleotide sequence ID" value="NZ_JAPQES010000001.1"/>
</dbReference>
<name>A0ABT4CKN8_9CLOT</name>
<feature type="signal peptide" evidence="2">
    <location>
        <begin position="1"/>
        <end position="28"/>
    </location>
</feature>
<evidence type="ECO:0000313" key="4">
    <source>
        <dbReference type="EMBL" id="MCY6369043.1"/>
    </source>
</evidence>
<dbReference type="Gene3D" id="3.10.620.30">
    <property type="match status" value="1"/>
</dbReference>
<dbReference type="SUPFAM" id="SSF54001">
    <property type="entry name" value="Cysteine proteinases"/>
    <property type="match status" value="1"/>
</dbReference>
<dbReference type="Pfam" id="PF13205">
    <property type="entry name" value="Big_5"/>
    <property type="match status" value="1"/>
</dbReference>
<dbReference type="Pfam" id="PF01841">
    <property type="entry name" value="Transglut_core"/>
    <property type="match status" value="1"/>
</dbReference>
<evidence type="ECO:0000259" key="3">
    <source>
        <dbReference type="SMART" id="SM00460"/>
    </source>
</evidence>
<evidence type="ECO:0000256" key="1">
    <source>
        <dbReference type="ARBA" id="ARBA00022729"/>
    </source>
</evidence>
<keyword evidence="5" id="KW-1185">Reference proteome</keyword>
<dbReference type="SMART" id="SM00460">
    <property type="entry name" value="TGc"/>
    <property type="match status" value="1"/>
</dbReference>
<feature type="domain" description="Transglutaminase-like" evidence="3">
    <location>
        <begin position="289"/>
        <end position="349"/>
    </location>
</feature>
<keyword evidence="1 2" id="KW-0732">Signal</keyword>
<feature type="chain" id="PRO_5045879080" evidence="2">
    <location>
        <begin position="29"/>
        <end position="391"/>
    </location>
</feature>
<dbReference type="InterPro" id="IPR038765">
    <property type="entry name" value="Papain-like_cys_pep_sf"/>
</dbReference>
<dbReference type="PANTHER" id="PTHR46333:SF2">
    <property type="entry name" value="CYTOKINESIS PROTEIN 3"/>
    <property type="match status" value="1"/>
</dbReference>
<dbReference type="InterPro" id="IPR032812">
    <property type="entry name" value="SbsA_Ig"/>
</dbReference>
<comment type="caution">
    <text evidence="4">The sequence shown here is derived from an EMBL/GenBank/DDBJ whole genome shotgun (WGS) entry which is preliminary data.</text>
</comment>
<organism evidence="4 5">
    <name type="scientific">Clostridium ganghwense</name>
    <dbReference type="NCBI Taxonomy" id="312089"/>
    <lineage>
        <taxon>Bacteria</taxon>
        <taxon>Bacillati</taxon>
        <taxon>Bacillota</taxon>
        <taxon>Clostridia</taxon>
        <taxon>Eubacteriales</taxon>
        <taxon>Clostridiaceae</taxon>
        <taxon>Clostridium</taxon>
    </lineage>
</organism>
<accession>A0ABT4CKN8</accession>
<dbReference type="Proteomes" id="UP001079657">
    <property type="component" value="Unassembled WGS sequence"/>
</dbReference>